<dbReference type="InterPro" id="IPR034457">
    <property type="entry name" value="Organic_radical-activating"/>
</dbReference>
<evidence type="ECO:0000256" key="1">
    <source>
        <dbReference type="ARBA" id="ARBA00001966"/>
    </source>
</evidence>
<evidence type="ECO:0000256" key="2">
    <source>
        <dbReference type="ARBA" id="ARBA00022485"/>
    </source>
</evidence>
<keyword evidence="4" id="KW-0479">Metal-binding</keyword>
<dbReference type="GO" id="GO:0051539">
    <property type="term" value="F:4 iron, 4 sulfur cluster binding"/>
    <property type="evidence" value="ECO:0007669"/>
    <property type="project" value="UniProtKB-KW"/>
</dbReference>
<dbReference type="Proteomes" id="UP000823641">
    <property type="component" value="Unassembled WGS sequence"/>
</dbReference>
<evidence type="ECO:0000256" key="4">
    <source>
        <dbReference type="ARBA" id="ARBA00022723"/>
    </source>
</evidence>
<dbReference type="GO" id="GO:0043365">
    <property type="term" value="F:[formate-C-acetyltransferase]-activating enzyme activity"/>
    <property type="evidence" value="ECO:0007669"/>
    <property type="project" value="InterPro"/>
</dbReference>
<dbReference type="PANTHER" id="PTHR30352:SF2">
    <property type="entry name" value="ANAEROBIC RIBONUCLEOSIDE-TRIPHOSPHATE REDUCTASE-ACTIVATING PROTEIN"/>
    <property type="match status" value="1"/>
</dbReference>
<evidence type="ECO:0000256" key="5">
    <source>
        <dbReference type="ARBA" id="ARBA00023004"/>
    </source>
</evidence>
<dbReference type="InterPro" id="IPR012837">
    <property type="entry name" value="NrdG"/>
</dbReference>
<reference evidence="7" key="2">
    <citation type="journal article" date="2021" name="PeerJ">
        <title>Extensive microbial diversity within the chicken gut microbiome revealed by metagenomics and culture.</title>
        <authorList>
            <person name="Gilroy R."/>
            <person name="Ravi A."/>
            <person name="Getino M."/>
            <person name="Pursley I."/>
            <person name="Horton D.L."/>
            <person name="Alikhan N.F."/>
            <person name="Baker D."/>
            <person name="Gharbi K."/>
            <person name="Hall N."/>
            <person name="Watson M."/>
            <person name="Adriaenssens E.M."/>
            <person name="Foster-Nyarko E."/>
            <person name="Jarju S."/>
            <person name="Secka A."/>
            <person name="Antonio M."/>
            <person name="Oren A."/>
            <person name="Chaudhuri R.R."/>
            <person name="La Ragione R."/>
            <person name="Hildebrand F."/>
            <person name="Pallen M.J."/>
        </authorList>
    </citation>
    <scope>NUCLEOTIDE SEQUENCE</scope>
    <source>
        <strain evidence="7">G3-3990</strain>
    </source>
</reference>
<proteinExistence type="predicted"/>
<dbReference type="SFLD" id="SFLDF00299">
    <property type="entry name" value="anaerobic_ribonucleoside-triph"/>
    <property type="match status" value="1"/>
</dbReference>
<accession>A0A9D9HUQ6</accession>
<dbReference type="SUPFAM" id="SSF102114">
    <property type="entry name" value="Radical SAM enzymes"/>
    <property type="match status" value="1"/>
</dbReference>
<keyword evidence="6" id="KW-0411">Iron-sulfur</keyword>
<evidence type="ECO:0000313" key="8">
    <source>
        <dbReference type="Proteomes" id="UP000823641"/>
    </source>
</evidence>
<dbReference type="Gene3D" id="3.20.20.70">
    <property type="entry name" value="Aldolase class I"/>
    <property type="match status" value="1"/>
</dbReference>
<protein>
    <submittedName>
        <fullName evidence="7">Radical SAM protein</fullName>
    </submittedName>
</protein>
<dbReference type="SFLD" id="SFLDS00029">
    <property type="entry name" value="Radical_SAM"/>
    <property type="match status" value="1"/>
</dbReference>
<dbReference type="GO" id="GO:0004748">
    <property type="term" value="F:ribonucleoside-diphosphate reductase activity, thioredoxin disulfide as acceptor"/>
    <property type="evidence" value="ECO:0007669"/>
    <property type="project" value="TreeGrafter"/>
</dbReference>
<dbReference type="GO" id="GO:0046872">
    <property type="term" value="F:metal ion binding"/>
    <property type="evidence" value="ECO:0007669"/>
    <property type="project" value="UniProtKB-KW"/>
</dbReference>
<dbReference type="CDD" id="cd01335">
    <property type="entry name" value="Radical_SAM"/>
    <property type="match status" value="1"/>
</dbReference>
<gene>
    <name evidence="7" type="ORF">IAA73_09415</name>
</gene>
<organism evidence="7 8">
    <name type="scientific">Candidatus Gallipaludibacter merdavium</name>
    <dbReference type="NCBI Taxonomy" id="2840839"/>
    <lineage>
        <taxon>Bacteria</taxon>
        <taxon>Pseudomonadati</taxon>
        <taxon>Bacteroidota</taxon>
        <taxon>Bacteroidia</taxon>
        <taxon>Bacteroidales</taxon>
        <taxon>Candidatus Gallipaludibacter</taxon>
    </lineage>
</organism>
<keyword evidence="2" id="KW-0004">4Fe-4S</keyword>
<evidence type="ECO:0000256" key="6">
    <source>
        <dbReference type="ARBA" id="ARBA00023014"/>
    </source>
</evidence>
<keyword evidence="5" id="KW-0408">Iron</keyword>
<dbReference type="InterPro" id="IPR013785">
    <property type="entry name" value="Aldolase_TIM"/>
</dbReference>
<keyword evidence="3" id="KW-0949">S-adenosyl-L-methionine</keyword>
<dbReference type="InterPro" id="IPR058240">
    <property type="entry name" value="rSAM_sf"/>
</dbReference>
<sequence length="191" mass="21154">MTIKIFDICRKGTHVLGPGNRYIIWVQGCKQYCPYCITPESWALDKGIDLESEDIAADIVLTKGIDGITISGGEPFLQAEALASLLKKVKLHRPEITVIIYTGYSYSELKTIKGAKDLIESSDIIIDGKYIDSLNDNKGIKGSINQKIISISNRLDAYIPEMESGIRKQQYIVNSDGTYSSIGVPLKNQNH</sequence>
<dbReference type="PANTHER" id="PTHR30352">
    <property type="entry name" value="PYRUVATE FORMATE-LYASE-ACTIVATING ENZYME"/>
    <property type="match status" value="1"/>
</dbReference>
<reference evidence="7" key="1">
    <citation type="submission" date="2020-10" db="EMBL/GenBank/DDBJ databases">
        <authorList>
            <person name="Gilroy R."/>
        </authorList>
    </citation>
    <scope>NUCLEOTIDE SEQUENCE</scope>
    <source>
        <strain evidence="7">G3-3990</strain>
    </source>
</reference>
<name>A0A9D9HUQ6_9BACT</name>
<dbReference type="SFLD" id="SFLDG01063">
    <property type="entry name" value="activating_enzymes__group_1"/>
    <property type="match status" value="1"/>
</dbReference>
<dbReference type="EMBL" id="JADIMG010000089">
    <property type="protein sequence ID" value="MBO8460536.1"/>
    <property type="molecule type" value="Genomic_DNA"/>
</dbReference>
<dbReference type="SFLD" id="SFLDG01066">
    <property type="entry name" value="organic_radical-activating_enz"/>
    <property type="match status" value="1"/>
</dbReference>
<comment type="cofactor">
    <cofactor evidence="1">
        <name>[4Fe-4S] cluster</name>
        <dbReference type="ChEBI" id="CHEBI:49883"/>
    </cofactor>
</comment>
<evidence type="ECO:0000313" key="7">
    <source>
        <dbReference type="EMBL" id="MBO8460536.1"/>
    </source>
</evidence>
<evidence type="ECO:0000256" key="3">
    <source>
        <dbReference type="ARBA" id="ARBA00022691"/>
    </source>
</evidence>
<dbReference type="InterPro" id="IPR007197">
    <property type="entry name" value="rSAM"/>
</dbReference>
<dbReference type="AlphaFoldDB" id="A0A9D9HUQ6"/>
<dbReference type="Pfam" id="PF13353">
    <property type="entry name" value="Fer4_12"/>
    <property type="match status" value="1"/>
</dbReference>
<comment type="caution">
    <text evidence="7">The sequence shown here is derived from an EMBL/GenBank/DDBJ whole genome shotgun (WGS) entry which is preliminary data.</text>
</comment>